<dbReference type="Proteomes" id="UP000515349">
    <property type="component" value="Chromosome"/>
</dbReference>
<feature type="transmembrane region" description="Helical" evidence="1">
    <location>
        <begin position="25"/>
        <end position="58"/>
    </location>
</feature>
<accession>A0A7D7R5F6</accession>
<dbReference type="KEGG" id="cbau:H1R16_10875"/>
<name>A0A7D7R5F6_9FLAO</name>
<dbReference type="Proteomes" id="UP000539710">
    <property type="component" value="Unassembled WGS sequence"/>
</dbReference>
<dbReference type="InterPro" id="IPR009937">
    <property type="entry name" value="Phage_holin_3_6"/>
</dbReference>
<keyword evidence="1" id="KW-0472">Membrane</keyword>
<dbReference type="EMBL" id="JACEUX010000001">
    <property type="protein sequence ID" value="MBA5246444.1"/>
    <property type="molecule type" value="Genomic_DNA"/>
</dbReference>
<evidence type="ECO:0000313" key="5">
    <source>
        <dbReference type="Proteomes" id="UP000539710"/>
    </source>
</evidence>
<reference evidence="5" key="2">
    <citation type="submission" date="2020-07" db="EMBL/GenBank/DDBJ databases">
        <title>Flavobacterium sp. xlx-214.</title>
        <authorList>
            <person name="Yang C."/>
        </authorList>
    </citation>
    <scope>NUCLEOTIDE SEQUENCE [LARGE SCALE GENOMIC DNA]</scope>
    <source>
        <strain evidence="5">CX-624</strain>
    </source>
</reference>
<keyword evidence="1" id="KW-0812">Transmembrane</keyword>
<sequence>MLDLLKDYALKRVDLLKMEATEKGVLTVSTIILSVVMAVFALFFLILLNIGIALLIGSALDSNAYGFLIVAGFYLLIMLILVFAGKSIKDMISNKLIKMFNTPD</sequence>
<dbReference type="Pfam" id="PF07332">
    <property type="entry name" value="Phage_holin_3_6"/>
    <property type="match status" value="1"/>
</dbReference>
<evidence type="ECO:0000256" key="1">
    <source>
        <dbReference type="SAM" id="Phobius"/>
    </source>
</evidence>
<evidence type="ECO:0000313" key="3">
    <source>
        <dbReference type="EMBL" id="QMS98189.1"/>
    </source>
</evidence>
<dbReference type="RefSeq" id="WP_181886525.1">
    <property type="nucleotide sequence ID" value="NZ_CP059472.1"/>
</dbReference>
<keyword evidence="5" id="KW-1185">Reference proteome</keyword>
<dbReference type="EMBL" id="CP059472">
    <property type="protein sequence ID" value="QMS98189.1"/>
    <property type="molecule type" value="Genomic_DNA"/>
</dbReference>
<dbReference type="AlphaFoldDB" id="A0A7D7R5F6"/>
<evidence type="ECO:0000313" key="4">
    <source>
        <dbReference type="Proteomes" id="UP000515349"/>
    </source>
</evidence>
<evidence type="ECO:0000313" key="2">
    <source>
        <dbReference type="EMBL" id="MBA5246444.1"/>
    </source>
</evidence>
<gene>
    <name evidence="3" type="ORF">H1R16_10875</name>
    <name evidence="2" type="ORF">H2507_04590</name>
</gene>
<organism evidence="3 4">
    <name type="scientific">Marnyiella aurantia</name>
    <dbReference type="NCBI Taxonomy" id="2758037"/>
    <lineage>
        <taxon>Bacteria</taxon>
        <taxon>Pseudomonadati</taxon>
        <taxon>Bacteroidota</taxon>
        <taxon>Flavobacteriia</taxon>
        <taxon>Flavobacteriales</taxon>
        <taxon>Weeksellaceae</taxon>
        <taxon>Marnyiella</taxon>
    </lineage>
</organism>
<reference evidence="2" key="3">
    <citation type="submission" date="2020-07" db="EMBL/GenBank/DDBJ databases">
        <authorList>
            <person name="Yang C."/>
        </authorList>
    </citation>
    <scope>NUCLEOTIDE SEQUENCE</scope>
    <source>
        <strain evidence="2">Cx-624</strain>
    </source>
</reference>
<reference evidence="3 4" key="1">
    <citation type="submission" date="2020-07" db="EMBL/GenBank/DDBJ databases">
        <title>Chryseobacterium sp.cx-624.</title>
        <authorList>
            <person name="Yang C."/>
        </authorList>
    </citation>
    <scope>NUCLEOTIDE SEQUENCE [LARGE SCALE GENOMIC DNA]</scope>
    <source>
        <strain evidence="3">Cx-624</strain>
        <strain evidence="4">cx-624</strain>
    </source>
</reference>
<feature type="transmembrane region" description="Helical" evidence="1">
    <location>
        <begin position="64"/>
        <end position="85"/>
    </location>
</feature>
<keyword evidence="1" id="KW-1133">Transmembrane helix</keyword>
<proteinExistence type="predicted"/>
<protein>
    <submittedName>
        <fullName evidence="3">Phage holin family protein</fullName>
    </submittedName>
</protein>